<dbReference type="Gene3D" id="3.90.220.20">
    <property type="entry name" value="DNA methylase specificity domains"/>
    <property type="match status" value="2"/>
</dbReference>
<dbReference type="STRING" id="472759.Nhal_1040"/>
<sequence length="406" mass="45264">MAVEEAAVDYSALGTKHDVPPGYKRTEIGVIPEDWAVRYLGDIALLERGKFSARPRNDPKFFGGDIPFIQTGDVTNSNGSIISYSQTLNDEGLRVSKLFPRNTLFFTIAANIGDVGVASFETACPDSLIAIFPKPNVEKRWLFNALRSQKKKFEGLATQNAQLNINLEKLNPYLLALPPLPEQRAIAAALSDLDALIAALDKLIAKKRAIKTAAMQQLLTGKQRLPGFEGEWEVKRLGDVSVVKTGKKNNEDKAEDGKYPFFVRSQTVERINTYSFDGEAILVPGEGGIGSIFHYVNGKFDYHQRVYKISNFAADTNGKFIYYCLLQTFNKQAMRNSVKATVDSLRLPTFIEFEFLAPCFDEQQAIATILSDMDAEITTLEARRDKTQAIKQGMMQELLTGRIRLV</sequence>
<dbReference type="InterPro" id="IPR000055">
    <property type="entry name" value="Restrct_endonuc_typeI_TRD"/>
</dbReference>
<dbReference type="PANTHER" id="PTHR30408">
    <property type="entry name" value="TYPE-1 RESTRICTION ENZYME ECOKI SPECIFICITY PROTEIN"/>
    <property type="match status" value="1"/>
</dbReference>
<organism evidence="5 6">
    <name type="scientific">Nitrosococcus halophilus (strain Nc4)</name>
    <dbReference type="NCBI Taxonomy" id="472759"/>
    <lineage>
        <taxon>Bacteria</taxon>
        <taxon>Pseudomonadati</taxon>
        <taxon>Pseudomonadota</taxon>
        <taxon>Gammaproteobacteria</taxon>
        <taxon>Chromatiales</taxon>
        <taxon>Chromatiaceae</taxon>
        <taxon>Nitrosococcus</taxon>
    </lineage>
</organism>
<accession>D5BZ00</accession>
<gene>
    <name evidence="5" type="ordered locus">Nhal_1040</name>
</gene>
<dbReference type="Pfam" id="PF01420">
    <property type="entry name" value="Methylase_S"/>
    <property type="match status" value="2"/>
</dbReference>
<feature type="domain" description="Type I restriction modification DNA specificity" evidence="4">
    <location>
        <begin position="32"/>
        <end position="202"/>
    </location>
</feature>
<evidence type="ECO:0000313" key="5">
    <source>
        <dbReference type="EMBL" id="ADE14213.1"/>
    </source>
</evidence>
<dbReference type="Gene3D" id="1.10.287.1120">
    <property type="entry name" value="Bipartite methylase S protein"/>
    <property type="match status" value="1"/>
</dbReference>
<dbReference type="SUPFAM" id="SSF116734">
    <property type="entry name" value="DNA methylase specificity domain"/>
    <property type="match status" value="2"/>
</dbReference>
<evidence type="ECO:0000259" key="4">
    <source>
        <dbReference type="Pfam" id="PF01420"/>
    </source>
</evidence>
<dbReference type="AlphaFoldDB" id="D5BZ00"/>
<proteinExistence type="inferred from homology"/>
<dbReference type="HOGENOM" id="CLU_021095_0_1_6"/>
<dbReference type="InterPro" id="IPR044946">
    <property type="entry name" value="Restrct_endonuc_typeI_TRD_sf"/>
</dbReference>
<dbReference type="EMBL" id="CP001798">
    <property type="protein sequence ID" value="ADE14213.1"/>
    <property type="molecule type" value="Genomic_DNA"/>
</dbReference>
<comment type="similarity">
    <text evidence="1">Belongs to the type-I restriction system S methylase family.</text>
</comment>
<dbReference type="Proteomes" id="UP000001844">
    <property type="component" value="Chromosome"/>
</dbReference>
<evidence type="ECO:0000256" key="3">
    <source>
        <dbReference type="ARBA" id="ARBA00023125"/>
    </source>
</evidence>
<dbReference type="PANTHER" id="PTHR30408:SF12">
    <property type="entry name" value="TYPE I RESTRICTION ENZYME MJAVIII SPECIFICITY SUBUNIT"/>
    <property type="match status" value="1"/>
</dbReference>
<dbReference type="eggNOG" id="COG0732">
    <property type="taxonomic scope" value="Bacteria"/>
</dbReference>
<dbReference type="InterPro" id="IPR052021">
    <property type="entry name" value="Type-I_RS_S_subunit"/>
</dbReference>
<evidence type="ECO:0000313" key="6">
    <source>
        <dbReference type="Proteomes" id="UP000001844"/>
    </source>
</evidence>
<dbReference type="CDD" id="cd17282">
    <property type="entry name" value="RMtype1_S_Eco16444ORF1681_TRD1-CR1_like"/>
    <property type="match status" value="1"/>
</dbReference>
<dbReference type="GO" id="GO:0009307">
    <property type="term" value="P:DNA restriction-modification system"/>
    <property type="evidence" value="ECO:0007669"/>
    <property type="project" value="UniProtKB-KW"/>
</dbReference>
<evidence type="ECO:0000256" key="1">
    <source>
        <dbReference type="ARBA" id="ARBA00010923"/>
    </source>
</evidence>
<feature type="domain" description="Type I restriction modification DNA specificity" evidence="4">
    <location>
        <begin position="231"/>
        <end position="383"/>
    </location>
</feature>
<keyword evidence="6" id="KW-1185">Reference proteome</keyword>
<protein>
    <submittedName>
        <fullName evidence="5">Restriction modification system DNA specificity domain protein</fullName>
    </submittedName>
</protein>
<dbReference type="GO" id="GO:0003677">
    <property type="term" value="F:DNA binding"/>
    <property type="evidence" value="ECO:0007669"/>
    <property type="project" value="UniProtKB-KW"/>
</dbReference>
<evidence type="ECO:0000256" key="2">
    <source>
        <dbReference type="ARBA" id="ARBA00022747"/>
    </source>
</evidence>
<name>D5BZ00_NITHN</name>
<dbReference type="KEGG" id="nhl:Nhal_1040"/>
<keyword evidence="2" id="KW-0680">Restriction system</keyword>
<dbReference type="REBASE" id="25083">
    <property type="entry name" value="S.NhaNc4ORF1039P"/>
</dbReference>
<dbReference type="OrthoDB" id="9798929at2"/>
<reference evidence="6" key="1">
    <citation type="submission" date="2010-04" db="EMBL/GenBank/DDBJ databases">
        <title>Complete genome sequence of Nitrosococcus halophilus Nc4, a salt-adapted, aerobic obligate ammonia-oxidizing sulfur purple bacterium.</title>
        <authorList>
            <consortium name="US DOE Joint Genome Institute"/>
            <person name="Campbell M.A."/>
            <person name="Malfatti S.A."/>
            <person name="Chain P.S.G."/>
            <person name="Heidelberg J.F."/>
            <person name="Ward B.B."/>
            <person name="Klotz M.G."/>
        </authorList>
    </citation>
    <scope>NUCLEOTIDE SEQUENCE [LARGE SCALE GENOMIC DNA]</scope>
    <source>
        <strain evidence="6">Nc4</strain>
    </source>
</reference>
<keyword evidence="3" id="KW-0238">DNA-binding</keyword>